<sequence>MGLMLSVEKSHSLAIVAVGKTRKMKVLDEPTLRVGDSFVPPLGITDCWRYLGISFTSRGVKAFRKELEEPLRRISEAPLKPHQRMEILRNFLMPSLIHQLSFARVSLGILKAFDVVVRASVRRWLKLPKDVALGIFHAPPSSSGLGVPSFLRSVPVWILSRLRNVAKSQYPPASSLVNCPLFSRRIEWAERAATVNGCALDTSLKVKNF</sequence>
<dbReference type="EMBL" id="JARBHB010000006">
    <property type="protein sequence ID" value="KAJ8881919.1"/>
    <property type="molecule type" value="Genomic_DNA"/>
</dbReference>
<evidence type="ECO:0008006" key="3">
    <source>
        <dbReference type="Google" id="ProtNLM"/>
    </source>
</evidence>
<comment type="caution">
    <text evidence="1">The sequence shown here is derived from an EMBL/GenBank/DDBJ whole genome shotgun (WGS) entry which is preliminary data.</text>
</comment>
<evidence type="ECO:0000313" key="1">
    <source>
        <dbReference type="EMBL" id="KAJ8881919.1"/>
    </source>
</evidence>
<gene>
    <name evidence="1" type="ORF">PR048_018405</name>
</gene>
<proteinExistence type="predicted"/>
<dbReference type="PANTHER" id="PTHR37557:SF4">
    <property type="entry name" value="CCHC-TYPE DOMAIN-CONTAINING PROTEIN"/>
    <property type="match status" value="1"/>
</dbReference>
<dbReference type="PANTHER" id="PTHR37557">
    <property type="entry name" value="115 KDA PROTEIN IN TYPE-1 RETROTRANSPOSABLE ELEMENT R1DM-LIKE PROTEIN-RELATED-RELATED"/>
    <property type="match status" value="1"/>
</dbReference>
<reference evidence="1 2" key="1">
    <citation type="submission" date="2023-02" db="EMBL/GenBank/DDBJ databases">
        <title>LHISI_Scaffold_Assembly.</title>
        <authorList>
            <person name="Stuart O.P."/>
            <person name="Cleave R."/>
            <person name="Magrath M.J.L."/>
            <person name="Mikheyev A.S."/>
        </authorList>
    </citation>
    <scope>NUCLEOTIDE SEQUENCE [LARGE SCALE GENOMIC DNA]</scope>
    <source>
        <strain evidence="1">Daus_M_001</strain>
        <tissue evidence="1">Leg muscle</tissue>
    </source>
</reference>
<evidence type="ECO:0000313" key="2">
    <source>
        <dbReference type="Proteomes" id="UP001159363"/>
    </source>
</evidence>
<organism evidence="1 2">
    <name type="scientific">Dryococelus australis</name>
    <dbReference type="NCBI Taxonomy" id="614101"/>
    <lineage>
        <taxon>Eukaryota</taxon>
        <taxon>Metazoa</taxon>
        <taxon>Ecdysozoa</taxon>
        <taxon>Arthropoda</taxon>
        <taxon>Hexapoda</taxon>
        <taxon>Insecta</taxon>
        <taxon>Pterygota</taxon>
        <taxon>Neoptera</taxon>
        <taxon>Polyneoptera</taxon>
        <taxon>Phasmatodea</taxon>
        <taxon>Verophasmatodea</taxon>
        <taxon>Anareolatae</taxon>
        <taxon>Phasmatidae</taxon>
        <taxon>Eurycanthinae</taxon>
        <taxon>Dryococelus</taxon>
    </lineage>
</organism>
<keyword evidence="2" id="KW-1185">Reference proteome</keyword>
<name>A0ABQ9HCE1_9NEOP</name>
<protein>
    <recommendedName>
        <fullName evidence="3">Reverse transcriptase</fullName>
    </recommendedName>
</protein>
<accession>A0ABQ9HCE1</accession>
<dbReference type="Proteomes" id="UP001159363">
    <property type="component" value="Chromosome 5"/>
</dbReference>